<dbReference type="Pfam" id="PF00903">
    <property type="entry name" value="Glyoxalase"/>
    <property type="match status" value="1"/>
</dbReference>
<organism evidence="2 3">
    <name type="scientific">Candidatus Eisenbergiella intestinigallinarum</name>
    <dbReference type="NCBI Taxonomy" id="2838549"/>
    <lineage>
        <taxon>Bacteria</taxon>
        <taxon>Bacillati</taxon>
        <taxon>Bacillota</taxon>
        <taxon>Clostridia</taxon>
        <taxon>Lachnospirales</taxon>
        <taxon>Lachnospiraceae</taxon>
        <taxon>Eisenbergiella</taxon>
    </lineage>
</organism>
<reference evidence="2" key="2">
    <citation type="submission" date="2021-04" db="EMBL/GenBank/DDBJ databases">
        <authorList>
            <person name="Gilroy R."/>
        </authorList>
    </citation>
    <scope>NUCLEOTIDE SEQUENCE</scope>
    <source>
        <strain evidence="2">ChiBcec1-1630</strain>
    </source>
</reference>
<dbReference type="PROSITE" id="PS51819">
    <property type="entry name" value="VOC"/>
    <property type="match status" value="1"/>
</dbReference>
<sequence>MIFAEVGLMTMDVPRLSKFYRDVLKTESDCDDDVHQEIMTNGAALTIYNNGSIKESANNNVVLAFTVDNVDEEYERLLQLHVKITEPPTTRPWGARNMYFEDPDGNTVVFRSFL</sequence>
<dbReference type="AlphaFoldDB" id="A0A9D2TT53"/>
<dbReference type="InterPro" id="IPR029068">
    <property type="entry name" value="Glyas_Bleomycin-R_OHBP_Dase"/>
</dbReference>
<protein>
    <submittedName>
        <fullName evidence="2">VOC family protein</fullName>
    </submittedName>
</protein>
<feature type="domain" description="VOC" evidence="1">
    <location>
        <begin position="2"/>
        <end position="113"/>
    </location>
</feature>
<accession>A0A9D2TT53</accession>
<evidence type="ECO:0000259" key="1">
    <source>
        <dbReference type="PROSITE" id="PS51819"/>
    </source>
</evidence>
<proteinExistence type="predicted"/>
<dbReference type="EMBL" id="DWVS01000286">
    <property type="protein sequence ID" value="HJC88573.1"/>
    <property type="molecule type" value="Genomic_DNA"/>
</dbReference>
<comment type="caution">
    <text evidence="2">The sequence shown here is derived from an EMBL/GenBank/DDBJ whole genome shotgun (WGS) entry which is preliminary data.</text>
</comment>
<dbReference type="InterPro" id="IPR004360">
    <property type="entry name" value="Glyas_Fos-R_dOase_dom"/>
</dbReference>
<evidence type="ECO:0000313" key="2">
    <source>
        <dbReference type="EMBL" id="HJC88573.1"/>
    </source>
</evidence>
<gene>
    <name evidence="2" type="ORF">H9926_11225</name>
</gene>
<reference evidence="2" key="1">
    <citation type="journal article" date="2021" name="PeerJ">
        <title>Extensive microbial diversity within the chicken gut microbiome revealed by metagenomics and culture.</title>
        <authorList>
            <person name="Gilroy R."/>
            <person name="Ravi A."/>
            <person name="Getino M."/>
            <person name="Pursley I."/>
            <person name="Horton D.L."/>
            <person name="Alikhan N.F."/>
            <person name="Baker D."/>
            <person name="Gharbi K."/>
            <person name="Hall N."/>
            <person name="Watson M."/>
            <person name="Adriaenssens E.M."/>
            <person name="Foster-Nyarko E."/>
            <person name="Jarju S."/>
            <person name="Secka A."/>
            <person name="Antonio M."/>
            <person name="Oren A."/>
            <person name="Chaudhuri R.R."/>
            <person name="La Ragione R."/>
            <person name="Hildebrand F."/>
            <person name="Pallen M.J."/>
        </authorList>
    </citation>
    <scope>NUCLEOTIDE SEQUENCE</scope>
    <source>
        <strain evidence="2">ChiBcec1-1630</strain>
    </source>
</reference>
<dbReference type="Gene3D" id="3.10.180.10">
    <property type="entry name" value="2,3-Dihydroxybiphenyl 1,2-Dioxygenase, domain 1"/>
    <property type="match status" value="1"/>
</dbReference>
<dbReference type="SUPFAM" id="SSF54593">
    <property type="entry name" value="Glyoxalase/Bleomycin resistance protein/Dihydroxybiphenyl dioxygenase"/>
    <property type="match status" value="1"/>
</dbReference>
<dbReference type="InterPro" id="IPR037523">
    <property type="entry name" value="VOC_core"/>
</dbReference>
<dbReference type="Proteomes" id="UP000823922">
    <property type="component" value="Unassembled WGS sequence"/>
</dbReference>
<evidence type="ECO:0000313" key="3">
    <source>
        <dbReference type="Proteomes" id="UP000823922"/>
    </source>
</evidence>
<name>A0A9D2TT53_9FIRM</name>